<dbReference type="GO" id="GO:1990281">
    <property type="term" value="C:efflux pump complex"/>
    <property type="evidence" value="ECO:0007669"/>
    <property type="project" value="TreeGrafter"/>
</dbReference>
<protein>
    <submittedName>
        <fullName evidence="8">TolC family outer membrane protein</fullName>
    </submittedName>
</protein>
<evidence type="ECO:0000313" key="9">
    <source>
        <dbReference type="Proteomes" id="UP000433101"/>
    </source>
</evidence>
<keyword evidence="3" id="KW-0813">Transport</keyword>
<evidence type="ECO:0000256" key="3">
    <source>
        <dbReference type="ARBA" id="ARBA00022448"/>
    </source>
</evidence>
<dbReference type="Pfam" id="PF02321">
    <property type="entry name" value="OEP"/>
    <property type="match status" value="2"/>
</dbReference>
<dbReference type="PANTHER" id="PTHR30026:SF22">
    <property type="entry name" value="OUTER MEMBRANE EFFLUX PROTEIN"/>
    <property type="match status" value="1"/>
</dbReference>
<dbReference type="NCBIfam" id="TIGR01844">
    <property type="entry name" value="type_I_sec_TolC"/>
    <property type="match status" value="1"/>
</dbReference>
<dbReference type="EMBL" id="WUMV01000009">
    <property type="protein sequence ID" value="MXN67085.1"/>
    <property type="molecule type" value="Genomic_DNA"/>
</dbReference>
<dbReference type="Proteomes" id="UP000433101">
    <property type="component" value="Unassembled WGS sequence"/>
</dbReference>
<keyword evidence="6" id="KW-0472">Membrane</keyword>
<evidence type="ECO:0000256" key="1">
    <source>
        <dbReference type="ARBA" id="ARBA00004442"/>
    </source>
</evidence>
<accession>A0A7X3LXU1</accession>
<keyword evidence="7" id="KW-0998">Cell outer membrane</keyword>
<name>A0A7X3LXU1_9HYPH</name>
<comment type="subcellular location">
    <subcellularLocation>
        <location evidence="1">Cell outer membrane</location>
    </subcellularLocation>
</comment>
<evidence type="ECO:0000256" key="7">
    <source>
        <dbReference type="ARBA" id="ARBA00023237"/>
    </source>
</evidence>
<dbReference type="InterPro" id="IPR010130">
    <property type="entry name" value="T1SS_OMP_TolC"/>
</dbReference>
<gene>
    <name evidence="8" type="ORF">GR183_19415</name>
</gene>
<evidence type="ECO:0000256" key="6">
    <source>
        <dbReference type="ARBA" id="ARBA00023136"/>
    </source>
</evidence>
<comment type="caution">
    <text evidence="8">The sequence shown here is derived from an EMBL/GenBank/DDBJ whole genome shotgun (WGS) entry which is preliminary data.</text>
</comment>
<dbReference type="GO" id="GO:0009279">
    <property type="term" value="C:cell outer membrane"/>
    <property type="evidence" value="ECO:0007669"/>
    <property type="project" value="UniProtKB-SubCell"/>
</dbReference>
<keyword evidence="4" id="KW-1134">Transmembrane beta strand</keyword>
<dbReference type="InterPro" id="IPR051906">
    <property type="entry name" value="TolC-like"/>
</dbReference>
<evidence type="ECO:0000256" key="5">
    <source>
        <dbReference type="ARBA" id="ARBA00022692"/>
    </source>
</evidence>
<dbReference type="SUPFAM" id="SSF56954">
    <property type="entry name" value="Outer membrane efflux proteins (OEP)"/>
    <property type="match status" value="1"/>
</dbReference>
<organism evidence="8 9">
    <name type="scientific">Stappia sediminis</name>
    <dbReference type="NCBI Taxonomy" id="2692190"/>
    <lineage>
        <taxon>Bacteria</taxon>
        <taxon>Pseudomonadati</taxon>
        <taxon>Pseudomonadota</taxon>
        <taxon>Alphaproteobacteria</taxon>
        <taxon>Hyphomicrobiales</taxon>
        <taxon>Stappiaceae</taxon>
        <taxon>Stappia</taxon>
    </lineage>
</organism>
<sequence length="436" mass="47422">MSSSHAQSISEALALAYRNNPTINTARAELRSVDESVPQALSGWRPQIFGNFDVGGVYSNNNPGSDNYSNTASLGLSVQQALFRGFRTVNSTRQAEAIVRSQRESLRATEQNILFDAAASYMDVIRDTAIVSLRRSNISFLQEQVRAAQDRFEVGEGTRTDVSQAQARLADAQAQLNLALANVNTSRAIFRQVIGQDPKSLSASTSILKFLPKSVELAISIGAQEHPAIQGSLHLVDAAIFNVKTIEGELLPTVTLEGNVGRQWYPPNSNQTSSDAATIFGRVSVPIYQGGQVSSRVREAKEDLGQAQVQVDVARDQIRASIVSAWGQYQASVASISAAQAAVSANQLALEGVIEEQRVGQRTTLDVLNAQLELVDSRVQLVTSQRDRVVAAYLLISTIGRLSAERLGVPAQIYKPKEHYEEVRNSWFGIRTPDGR</sequence>
<dbReference type="GO" id="GO:0015288">
    <property type="term" value="F:porin activity"/>
    <property type="evidence" value="ECO:0007669"/>
    <property type="project" value="TreeGrafter"/>
</dbReference>
<evidence type="ECO:0000313" key="8">
    <source>
        <dbReference type="EMBL" id="MXN67085.1"/>
    </source>
</evidence>
<keyword evidence="5" id="KW-0812">Transmembrane</keyword>
<dbReference type="Gene3D" id="1.20.1600.10">
    <property type="entry name" value="Outer membrane efflux proteins (OEP)"/>
    <property type="match status" value="1"/>
</dbReference>
<dbReference type="PANTHER" id="PTHR30026">
    <property type="entry name" value="OUTER MEMBRANE PROTEIN TOLC"/>
    <property type="match status" value="1"/>
</dbReference>
<comment type="similarity">
    <text evidence="2">Belongs to the outer membrane factor (OMF) (TC 1.B.17) family.</text>
</comment>
<evidence type="ECO:0000256" key="2">
    <source>
        <dbReference type="ARBA" id="ARBA00007613"/>
    </source>
</evidence>
<proteinExistence type="inferred from homology"/>
<dbReference type="InterPro" id="IPR003423">
    <property type="entry name" value="OMP_efflux"/>
</dbReference>
<keyword evidence="9" id="KW-1185">Reference proteome</keyword>
<dbReference type="AlphaFoldDB" id="A0A7X3LXU1"/>
<dbReference type="GO" id="GO:0015562">
    <property type="term" value="F:efflux transmembrane transporter activity"/>
    <property type="evidence" value="ECO:0007669"/>
    <property type="project" value="InterPro"/>
</dbReference>
<evidence type="ECO:0000256" key="4">
    <source>
        <dbReference type="ARBA" id="ARBA00022452"/>
    </source>
</evidence>
<reference evidence="8 9" key="1">
    <citation type="submission" date="2019-12" db="EMBL/GenBank/DDBJ databases">
        <authorList>
            <person name="Li M."/>
        </authorList>
    </citation>
    <scope>NUCLEOTIDE SEQUENCE [LARGE SCALE GENOMIC DNA]</scope>
    <source>
        <strain evidence="8 9">GBMRC 2046</strain>
    </source>
</reference>